<organism evidence="2 3">
    <name type="scientific">Exophiala dermatitidis (strain ATCC 34100 / CBS 525.76 / NIH/UT8656)</name>
    <name type="common">Black yeast</name>
    <name type="synonym">Wangiella dermatitidis</name>
    <dbReference type="NCBI Taxonomy" id="858893"/>
    <lineage>
        <taxon>Eukaryota</taxon>
        <taxon>Fungi</taxon>
        <taxon>Dikarya</taxon>
        <taxon>Ascomycota</taxon>
        <taxon>Pezizomycotina</taxon>
        <taxon>Eurotiomycetes</taxon>
        <taxon>Chaetothyriomycetidae</taxon>
        <taxon>Chaetothyriales</taxon>
        <taxon>Herpotrichiellaceae</taxon>
        <taxon>Exophiala</taxon>
    </lineage>
</organism>
<evidence type="ECO:0000256" key="1">
    <source>
        <dbReference type="SAM" id="MobiDB-lite"/>
    </source>
</evidence>
<dbReference type="InParanoid" id="H6CAT3"/>
<protein>
    <submittedName>
        <fullName evidence="2">Uncharacterized protein</fullName>
    </submittedName>
</protein>
<dbReference type="GeneID" id="20313463"/>
<dbReference type="VEuPathDB" id="FungiDB:HMPREF1120_08824"/>
<keyword evidence="3" id="KW-1185">Reference proteome</keyword>
<feature type="region of interest" description="Disordered" evidence="1">
    <location>
        <begin position="200"/>
        <end position="253"/>
    </location>
</feature>
<dbReference type="RefSeq" id="XP_009161341.1">
    <property type="nucleotide sequence ID" value="XM_009163093.1"/>
</dbReference>
<gene>
    <name evidence="2" type="ORF">HMPREF1120_08824</name>
</gene>
<accession>H6CAT3</accession>
<feature type="compositionally biased region" description="Basic and acidic residues" evidence="1">
    <location>
        <begin position="102"/>
        <end position="113"/>
    </location>
</feature>
<dbReference type="HOGENOM" id="CLU_1015633_0_0_1"/>
<sequence length="318" mass="35785">MNTFKIHHGRLENLDDITGYRSYTHDILPHQESSINPGVRDAKYVPLPPLPVKPQMNKRELRPRPRMSLPAPPQSQGSRGEPSKRVLRPRGRTSLPVTSQDQRSRLDLSKLPKDAGSNSLGLRAHKDWLPFLLPDEDRHISMETIAQETRRLEASCRRFNKEKNQALKTTTSWVWDKEIPSAAARMSEAMPGVAIWHVGDPSEGIQQSDNAKGKQRASDYDPTTPTQRSVGRCGESYTHPNTSMQERAAQPDPLPSFESFVQQTFAGMEPPKDQGLLGPAMPDGTQASYDRAYARVFPGPLKSREEMQAIIAKRHREL</sequence>
<evidence type="ECO:0000313" key="2">
    <source>
        <dbReference type="EMBL" id="EHY60880.1"/>
    </source>
</evidence>
<dbReference type="Proteomes" id="UP000007304">
    <property type="component" value="Unassembled WGS sequence"/>
</dbReference>
<proteinExistence type="predicted"/>
<feature type="region of interest" description="Disordered" evidence="1">
    <location>
        <begin position="31"/>
        <end position="118"/>
    </location>
</feature>
<reference evidence="2" key="1">
    <citation type="submission" date="2011-07" db="EMBL/GenBank/DDBJ databases">
        <title>The Genome Sequence of Exophiala (Wangiella) dermatitidis NIH/UT8656.</title>
        <authorList>
            <consortium name="The Broad Institute Genome Sequencing Platform"/>
            <person name="Cuomo C."/>
            <person name="Wang Z."/>
            <person name="Hunicke-Smith S."/>
            <person name="Szanislo P.J."/>
            <person name="Earl A."/>
            <person name="Young S.K."/>
            <person name="Zeng Q."/>
            <person name="Gargeya S."/>
            <person name="Fitzgerald M."/>
            <person name="Haas B."/>
            <person name="Abouelleil A."/>
            <person name="Alvarado L."/>
            <person name="Arachchi H.M."/>
            <person name="Berlin A."/>
            <person name="Brown A."/>
            <person name="Chapman S.B."/>
            <person name="Chen Z."/>
            <person name="Dunbar C."/>
            <person name="Freedman E."/>
            <person name="Gearin G."/>
            <person name="Gellesch M."/>
            <person name="Goldberg J."/>
            <person name="Griggs A."/>
            <person name="Gujja S."/>
            <person name="Heiman D."/>
            <person name="Howarth C."/>
            <person name="Larson L."/>
            <person name="Lui A."/>
            <person name="MacDonald P.J.P."/>
            <person name="Montmayeur A."/>
            <person name="Murphy C."/>
            <person name="Neiman D."/>
            <person name="Pearson M."/>
            <person name="Priest M."/>
            <person name="Roberts A."/>
            <person name="Saif S."/>
            <person name="Shea T."/>
            <person name="Shenoy N."/>
            <person name="Sisk P."/>
            <person name="Stolte C."/>
            <person name="Sykes S."/>
            <person name="Wortman J."/>
            <person name="Nusbaum C."/>
            <person name="Birren B."/>
        </authorList>
    </citation>
    <scope>NUCLEOTIDE SEQUENCE</scope>
    <source>
        <strain evidence="2">NIH/UT8656</strain>
    </source>
</reference>
<evidence type="ECO:0000313" key="3">
    <source>
        <dbReference type="Proteomes" id="UP000007304"/>
    </source>
</evidence>
<dbReference type="EMBL" id="JH226137">
    <property type="protein sequence ID" value="EHY60880.1"/>
    <property type="molecule type" value="Genomic_DNA"/>
</dbReference>
<name>H6CAT3_EXODN</name>
<dbReference type="AlphaFoldDB" id="H6CAT3"/>